<evidence type="ECO:0000313" key="6">
    <source>
        <dbReference type="EMBL" id="OGG59381.1"/>
    </source>
</evidence>
<evidence type="ECO:0000259" key="5">
    <source>
        <dbReference type="Pfam" id="PF03717"/>
    </source>
</evidence>
<dbReference type="Pfam" id="PF00905">
    <property type="entry name" value="Transpeptidase"/>
    <property type="match status" value="1"/>
</dbReference>
<evidence type="ECO:0000256" key="1">
    <source>
        <dbReference type="ARBA" id="ARBA00004370"/>
    </source>
</evidence>
<feature type="domain" description="Penicillin-binding protein transpeptidase" evidence="4">
    <location>
        <begin position="228"/>
        <end position="551"/>
    </location>
</feature>
<dbReference type="Gene3D" id="3.40.710.10">
    <property type="entry name" value="DD-peptidase/beta-lactamase superfamily"/>
    <property type="match status" value="1"/>
</dbReference>
<dbReference type="InterPro" id="IPR050515">
    <property type="entry name" value="Beta-lactam/transpept"/>
</dbReference>
<evidence type="ECO:0008006" key="8">
    <source>
        <dbReference type="Google" id="ProtNLM"/>
    </source>
</evidence>
<dbReference type="AlphaFoldDB" id="A0A1F6DDB2"/>
<dbReference type="EMBL" id="MFLF01000016">
    <property type="protein sequence ID" value="OGG59381.1"/>
    <property type="molecule type" value="Genomic_DNA"/>
</dbReference>
<sequence>MFRWLKRRFRPVRREVSFDEVLVDAINIARVDADRLEGKREMPISKARLVGVGVVFLVVAVWFTYRLFVIQILEGDAFYARSVNNSLGQATIIAERGVILDRFGEALAWNDADVAKEHDFPVRAYTTRNGLGSVIGYVNAPRKDAKGVFYRTEYTGIAGIEESANATLSGINGTRYFEEDVQGEIIAQHTIAPAQAGGSVTLSLDAELTEVMHDIIASTTEMTGFRSGAAAIMDVHTGEIIALAGFPSYNPTVFADGTNREKIAELSNDARSPLMDKIIAGTYIPGSIVKPFVAYAALAEGVVTPETTIYSDGRLVVPNRYNPDNPTIFHDWKAHGSLNLVRAIAQSGDVYFYTVGGGTDEQRGLGITKFNTWMNTFGFGSPTGIALSGERAGVVPNPEWKQEIFGDEWRLGDTYNTSIGQYGWQVTPIQMLVAYAALANGGTKFTPTLYKDTQTPSTDLHLDENYLRVVRQGMREAVATDGGTVRGLDRKDVAIAGKSGTAELDRAKTKVHTWVAGFFPYEAPKYSFILFMENGPYKNQVGASWVMKEVMNWMVEHRPEYVGILPEGDAQ</sequence>
<comment type="subcellular location">
    <subcellularLocation>
        <location evidence="1">Membrane</location>
    </subcellularLocation>
</comment>
<dbReference type="PANTHER" id="PTHR30627">
    <property type="entry name" value="PEPTIDOGLYCAN D,D-TRANSPEPTIDASE"/>
    <property type="match status" value="1"/>
</dbReference>
<accession>A0A1F6DDB2</accession>
<evidence type="ECO:0000256" key="2">
    <source>
        <dbReference type="ARBA" id="ARBA00023136"/>
    </source>
</evidence>
<feature type="domain" description="Penicillin-binding protein dimerisation" evidence="5">
    <location>
        <begin position="121"/>
        <end position="188"/>
    </location>
</feature>
<dbReference type="InterPro" id="IPR012338">
    <property type="entry name" value="Beta-lactam/transpept-like"/>
</dbReference>
<dbReference type="InterPro" id="IPR036138">
    <property type="entry name" value="PBP_dimer_sf"/>
</dbReference>
<dbReference type="GO" id="GO:0005886">
    <property type="term" value="C:plasma membrane"/>
    <property type="evidence" value="ECO:0007669"/>
    <property type="project" value="TreeGrafter"/>
</dbReference>
<dbReference type="GO" id="GO:0008658">
    <property type="term" value="F:penicillin binding"/>
    <property type="evidence" value="ECO:0007669"/>
    <property type="project" value="InterPro"/>
</dbReference>
<comment type="caution">
    <text evidence="6">The sequence shown here is derived from an EMBL/GenBank/DDBJ whole genome shotgun (WGS) entry which is preliminary data.</text>
</comment>
<feature type="transmembrane region" description="Helical" evidence="3">
    <location>
        <begin position="49"/>
        <end position="68"/>
    </location>
</feature>
<gene>
    <name evidence="6" type="ORF">A3C89_02660</name>
</gene>
<dbReference type="GO" id="GO:0071555">
    <property type="term" value="P:cell wall organization"/>
    <property type="evidence" value="ECO:0007669"/>
    <property type="project" value="TreeGrafter"/>
</dbReference>
<dbReference type="InterPro" id="IPR001460">
    <property type="entry name" value="PCN-bd_Tpept"/>
</dbReference>
<keyword evidence="3" id="KW-1133">Transmembrane helix</keyword>
<dbReference type="SUPFAM" id="SSF56519">
    <property type="entry name" value="Penicillin binding protein dimerisation domain"/>
    <property type="match status" value="1"/>
</dbReference>
<evidence type="ECO:0000313" key="7">
    <source>
        <dbReference type="Proteomes" id="UP000178794"/>
    </source>
</evidence>
<dbReference type="Gene3D" id="3.90.1310.10">
    <property type="entry name" value="Penicillin-binding protein 2a (Domain 2)"/>
    <property type="match status" value="1"/>
</dbReference>
<keyword evidence="2 3" id="KW-0472">Membrane</keyword>
<dbReference type="SUPFAM" id="SSF56601">
    <property type="entry name" value="beta-lactamase/transpeptidase-like"/>
    <property type="match status" value="1"/>
</dbReference>
<organism evidence="6 7">
    <name type="scientific">Candidatus Kaiserbacteria bacterium RIFCSPHIGHO2_02_FULL_50_50</name>
    <dbReference type="NCBI Taxonomy" id="1798492"/>
    <lineage>
        <taxon>Bacteria</taxon>
        <taxon>Candidatus Kaiseribacteriota</taxon>
    </lineage>
</organism>
<dbReference type="InterPro" id="IPR005311">
    <property type="entry name" value="PBP_dimer"/>
</dbReference>
<protein>
    <recommendedName>
        <fullName evidence="8">Penicillin-binding protein 2</fullName>
    </recommendedName>
</protein>
<reference evidence="6 7" key="1">
    <citation type="journal article" date="2016" name="Nat. Commun.">
        <title>Thousands of microbial genomes shed light on interconnected biogeochemical processes in an aquifer system.</title>
        <authorList>
            <person name="Anantharaman K."/>
            <person name="Brown C.T."/>
            <person name="Hug L.A."/>
            <person name="Sharon I."/>
            <person name="Castelle C.J."/>
            <person name="Probst A.J."/>
            <person name="Thomas B.C."/>
            <person name="Singh A."/>
            <person name="Wilkins M.J."/>
            <person name="Karaoz U."/>
            <person name="Brodie E.L."/>
            <person name="Williams K.H."/>
            <person name="Hubbard S.S."/>
            <person name="Banfield J.F."/>
        </authorList>
    </citation>
    <scope>NUCLEOTIDE SEQUENCE [LARGE SCALE GENOMIC DNA]</scope>
</reference>
<keyword evidence="3" id="KW-0812">Transmembrane</keyword>
<name>A0A1F6DDB2_9BACT</name>
<dbReference type="STRING" id="1798492.A3C89_02660"/>
<dbReference type="Pfam" id="PF03717">
    <property type="entry name" value="PBP_dimer"/>
    <property type="match status" value="1"/>
</dbReference>
<evidence type="ECO:0000259" key="4">
    <source>
        <dbReference type="Pfam" id="PF00905"/>
    </source>
</evidence>
<dbReference type="Proteomes" id="UP000178794">
    <property type="component" value="Unassembled WGS sequence"/>
</dbReference>
<evidence type="ECO:0000256" key="3">
    <source>
        <dbReference type="SAM" id="Phobius"/>
    </source>
</evidence>
<proteinExistence type="predicted"/>